<name>A0A8H7M9G4_9AGAM</name>
<protein>
    <submittedName>
        <fullName evidence="9">Grap2 and cyclin-D-interacting</fullName>
    </submittedName>
</protein>
<evidence type="ECO:0000256" key="3">
    <source>
        <dbReference type="ARBA" id="ARBA00008940"/>
    </source>
</evidence>
<organism evidence="9 10">
    <name type="scientific">Rhizoctonia solani</name>
    <dbReference type="NCBI Taxonomy" id="456999"/>
    <lineage>
        <taxon>Eukaryota</taxon>
        <taxon>Fungi</taxon>
        <taxon>Dikarya</taxon>
        <taxon>Basidiomycota</taxon>
        <taxon>Agaricomycotina</taxon>
        <taxon>Agaricomycetes</taxon>
        <taxon>Cantharellales</taxon>
        <taxon>Ceratobasidiaceae</taxon>
        <taxon>Rhizoctonia</taxon>
    </lineage>
</organism>
<dbReference type="PANTHER" id="PTHR15492">
    <property type="entry name" value="CYCLIN D1-BINDING PROTEIN 1"/>
    <property type="match status" value="1"/>
</dbReference>
<dbReference type="Proteomes" id="UP000614334">
    <property type="component" value="Unassembled WGS sequence"/>
</dbReference>
<comment type="subcellular location">
    <subcellularLocation>
        <location evidence="2">Cytoplasm</location>
    </subcellularLocation>
    <subcellularLocation>
        <location evidence="1">Nucleus</location>
    </subcellularLocation>
</comment>
<keyword evidence="5" id="KW-0539">Nucleus</keyword>
<evidence type="ECO:0000313" key="10">
    <source>
        <dbReference type="Proteomes" id="UP000614334"/>
    </source>
</evidence>
<dbReference type="GO" id="GO:0005634">
    <property type="term" value="C:nucleus"/>
    <property type="evidence" value="ECO:0007669"/>
    <property type="project" value="UniProtKB-SubCell"/>
</dbReference>
<sequence>MSSTAENDFKAALQQAIFSCATSLDALKASRSQVPQTPEDNPSTEDVRSDFISILTLLYARSTSLTLVLNANSYSAAREPLIEIARDVSRLAHCAGLFSVFGPTMRSEAVWASEEVIDSMQTYLITFTRSKVTDASPAESKAALMLRVGSIHNTIDRVKASLSADNRASVAKRWQSDASHIDDAMREVKEMIEEAESDDPVQNDEEDFEDGWGEILGDQASKLATHEVETAKKVMLILRMVALLHKRVLSRIISPALEGSLELEQLLAFSTGLAGGVDDIAASLWSPQDSQQISNRAAEIRKKTQALRETLHTSGIIPSETETLRRFVAFPFVLADVPSVLLLDCLVPLDCCQRSLQSVGLTYTAFS</sequence>
<feature type="domain" description="Cyclin-D1-binding protein 1-like N-terminal" evidence="7">
    <location>
        <begin position="53"/>
        <end position="194"/>
    </location>
</feature>
<keyword evidence="4" id="KW-0963">Cytoplasm</keyword>
<dbReference type="PANTHER" id="PTHR15492:SF1">
    <property type="entry name" value="CYCLIN-D1-BINDING PROTEIN 1"/>
    <property type="match status" value="1"/>
</dbReference>
<evidence type="ECO:0000256" key="6">
    <source>
        <dbReference type="ARBA" id="ARBA00023306"/>
    </source>
</evidence>
<keyword evidence="6" id="KW-0131">Cell cycle</keyword>
<dbReference type="Pfam" id="PF20936">
    <property type="entry name" value="GCIP_C"/>
    <property type="match status" value="1"/>
</dbReference>
<dbReference type="EMBL" id="JACYCF010000002">
    <property type="protein sequence ID" value="KAF8759696.1"/>
    <property type="molecule type" value="Genomic_DNA"/>
</dbReference>
<evidence type="ECO:0000313" key="9">
    <source>
        <dbReference type="EMBL" id="KAF8759696.1"/>
    </source>
</evidence>
<comment type="caution">
    <text evidence="9">The sequence shown here is derived from an EMBL/GenBank/DDBJ whole genome shotgun (WGS) entry which is preliminary data.</text>
</comment>
<evidence type="ECO:0000256" key="1">
    <source>
        <dbReference type="ARBA" id="ARBA00004123"/>
    </source>
</evidence>
<dbReference type="Pfam" id="PF13324">
    <property type="entry name" value="GCIP_N"/>
    <property type="match status" value="1"/>
</dbReference>
<evidence type="ECO:0000259" key="8">
    <source>
        <dbReference type="Pfam" id="PF20936"/>
    </source>
</evidence>
<evidence type="ECO:0000259" key="7">
    <source>
        <dbReference type="Pfam" id="PF13324"/>
    </source>
</evidence>
<comment type="similarity">
    <text evidence="3">Belongs to the CCNDBP1 family.</text>
</comment>
<feature type="domain" description="Cyclin-D1-binding protein 1-like C-terminal" evidence="8">
    <location>
        <begin position="209"/>
        <end position="308"/>
    </location>
</feature>
<dbReference type="GO" id="GO:0005737">
    <property type="term" value="C:cytoplasm"/>
    <property type="evidence" value="ECO:0007669"/>
    <property type="project" value="UniProtKB-SubCell"/>
</dbReference>
<proteinExistence type="inferred from homology"/>
<dbReference type="Gene3D" id="1.20.1410.10">
    <property type="entry name" value="I/LWEQ domain"/>
    <property type="match status" value="1"/>
</dbReference>
<evidence type="ECO:0000256" key="2">
    <source>
        <dbReference type="ARBA" id="ARBA00004496"/>
    </source>
</evidence>
<dbReference type="AlphaFoldDB" id="A0A8H7M9G4"/>
<accession>A0A8H7M9G4</accession>
<evidence type="ECO:0000256" key="4">
    <source>
        <dbReference type="ARBA" id="ARBA00022490"/>
    </source>
</evidence>
<evidence type="ECO:0000256" key="5">
    <source>
        <dbReference type="ARBA" id="ARBA00023242"/>
    </source>
</evidence>
<dbReference type="InterPro" id="IPR049318">
    <property type="entry name" value="GCIP_C"/>
</dbReference>
<gene>
    <name evidence="9" type="ORF">RHS01_01753</name>
</gene>
<dbReference type="InterPro" id="IPR026907">
    <property type="entry name" value="GCIP-like"/>
</dbReference>
<reference evidence="9" key="1">
    <citation type="submission" date="2020-09" db="EMBL/GenBank/DDBJ databases">
        <title>Comparative genome analyses of four rice-infecting Rhizoctonia solani isolates reveal extensive enrichment of homogalacturonan modification genes.</title>
        <authorList>
            <person name="Lee D.-Y."/>
            <person name="Jeon J."/>
            <person name="Kim K.-T."/>
            <person name="Cheong K."/>
            <person name="Song H."/>
            <person name="Choi G."/>
            <person name="Ko J."/>
            <person name="Opiyo S.O."/>
            <person name="Zuo S."/>
            <person name="Madhav S."/>
            <person name="Lee Y.-H."/>
            <person name="Wang G.-L."/>
        </authorList>
    </citation>
    <scope>NUCLEOTIDE SEQUENCE</scope>
    <source>
        <strain evidence="9">AG1-IA B2</strain>
    </source>
</reference>
<dbReference type="InterPro" id="IPR049317">
    <property type="entry name" value="GCIP-like_N"/>
</dbReference>